<protein>
    <submittedName>
        <fullName evidence="2">Uncharacterized protein</fullName>
    </submittedName>
</protein>
<dbReference type="EMBL" id="VJMG01000065">
    <property type="protein sequence ID" value="TRL35504.1"/>
    <property type="molecule type" value="Genomic_DNA"/>
</dbReference>
<evidence type="ECO:0000313" key="2">
    <source>
        <dbReference type="EMBL" id="TRL35504.1"/>
    </source>
</evidence>
<keyword evidence="3" id="KW-1185">Reference proteome</keyword>
<dbReference type="AlphaFoldDB" id="A0A549T0U5"/>
<gene>
    <name evidence="2" type="ORF">FNA46_20100</name>
</gene>
<evidence type="ECO:0000313" key="3">
    <source>
        <dbReference type="Proteomes" id="UP000316801"/>
    </source>
</evidence>
<dbReference type="Proteomes" id="UP000316801">
    <property type="component" value="Unassembled WGS sequence"/>
</dbReference>
<dbReference type="RefSeq" id="WP_143126994.1">
    <property type="nucleotide sequence ID" value="NZ_VJMG01000065.1"/>
</dbReference>
<feature type="region of interest" description="Disordered" evidence="1">
    <location>
        <begin position="65"/>
        <end position="97"/>
    </location>
</feature>
<accession>A0A549T0U5</accession>
<proteinExistence type="predicted"/>
<reference evidence="2 3" key="1">
    <citation type="submission" date="2019-07" db="EMBL/GenBank/DDBJ databases">
        <title>Ln-dependent methylotrophs.</title>
        <authorList>
            <person name="Tani A."/>
        </authorList>
    </citation>
    <scope>NUCLEOTIDE SEQUENCE [LARGE SCALE GENOMIC DNA]</scope>
    <source>
        <strain evidence="2 3">SM12</strain>
    </source>
</reference>
<evidence type="ECO:0000256" key="1">
    <source>
        <dbReference type="SAM" id="MobiDB-lite"/>
    </source>
</evidence>
<organism evidence="2 3">
    <name type="scientific">Rhizobium straminoryzae</name>
    <dbReference type="NCBI Taxonomy" id="1387186"/>
    <lineage>
        <taxon>Bacteria</taxon>
        <taxon>Pseudomonadati</taxon>
        <taxon>Pseudomonadota</taxon>
        <taxon>Alphaproteobacteria</taxon>
        <taxon>Hyphomicrobiales</taxon>
        <taxon>Rhizobiaceae</taxon>
        <taxon>Rhizobium/Agrobacterium group</taxon>
        <taxon>Rhizobium</taxon>
    </lineage>
</organism>
<sequence>MDAVTKGQFAALIGVSPGRVSQYLAEGKISPAALHGNGRNARIIVERAKADLRLALDISQRMGNGIDTRLDGNDESLAPLSSYRSRGDADEPPLKTQKNAVDHEIKQQKLEQLRRVNRNGAIADAKAIGTLTETEAARAEMARMATRMIIVFESGLSDLATAITEEFKVPQRDVLHLLRREFRKLRSAAAKQARDEAAALPETTETALEVEEIETLN</sequence>
<name>A0A549T0U5_9HYPH</name>
<comment type="caution">
    <text evidence="2">The sequence shown here is derived from an EMBL/GenBank/DDBJ whole genome shotgun (WGS) entry which is preliminary data.</text>
</comment>